<dbReference type="AlphaFoldDB" id="A0A1I1NY98"/>
<proteinExistence type="predicted"/>
<evidence type="ECO:0000313" key="2">
    <source>
        <dbReference type="EMBL" id="SFD00468.1"/>
    </source>
</evidence>
<dbReference type="STRING" id="1123010.SAMN02745724_03164"/>
<dbReference type="EMBL" id="FOLO01000027">
    <property type="protein sequence ID" value="SFD00468.1"/>
    <property type="molecule type" value="Genomic_DNA"/>
</dbReference>
<gene>
    <name evidence="2" type="ORF">SAMN02745724_03164</name>
</gene>
<dbReference type="Proteomes" id="UP000198862">
    <property type="component" value="Unassembled WGS sequence"/>
</dbReference>
<evidence type="ECO:0000256" key="1">
    <source>
        <dbReference type="SAM" id="Phobius"/>
    </source>
</evidence>
<evidence type="ECO:0000313" key="3">
    <source>
        <dbReference type="Proteomes" id="UP000198862"/>
    </source>
</evidence>
<reference evidence="2 3" key="1">
    <citation type="submission" date="2016-10" db="EMBL/GenBank/DDBJ databases">
        <authorList>
            <person name="de Groot N.N."/>
        </authorList>
    </citation>
    <scope>NUCLEOTIDE SEQUENCE [LARGE SCALE GENOMIC DNA]</scope>
    <source>
        <strain evidence="2 3">DSM 6059</strain>
    </source>
</reference>
<feature type="transmembrane region" description="Helical" evidence="1">
    <location>
        <begin position="40"/>
        <end position="58"/>
    </location>
</feature>
<name>A0A1I1NY98_9GAMM</name>
<keyword evidence="1" id="KW-0812">Transmembrane</keyword>
<keyword evidence="3" id="KW-1185">Reference proteome</keyword>
<protein>
    <submittedName>
        <fullName evidence="2">Uncharacterized protein</fullName>
    </submittedName>
</protein>
<keyword evidence="1" id="KW-1133">Transmembrane helix</keyword>
<sequence length="126" mass="14394">MQVKMSVKLLLWSAFSLFYYLGFTNVFKMIDDAAAQNSGAQFYSLIYIALIAHLINKYEKEFPRACSWFVSICGLAVITAIVLTKQAMPLDLLYSPFYLCLYLALPICYELFRFVILKNTSNSGQD</sequence>
<accession>A0A1I1NY98</accession>
<feature type="transmembrane region" description="Helical" evidence="1">
    <location>
        <begin position="65"/>
        <end position="84"/>
    </location>
</feature>
<dbReference type="RefSeq" id="WP_091986324.1">
    <property type="nucleotide sequence ID" value="NZ_FOLO01000027.1"/>
</dbReference>
<keyword evidence="1" id="KW-0472">Membrane</keyword>
<feature type="transmembrane region" description="Helical" evidence="1">
    <location>
        <begin position="96"/>
        <end position="116"/>
    </location>
</feature>
<organism evidence="2 3">
    <name type="scientific">Pseudoalteromonas denitrificans DSM 6059</name>
    <dbReference type="NCBI Taxonomy" id="1123010"/>
    <lineage>
        <taxon>Bacteria</taxon>
        <taxon>Pseudomonadati</taxon>
        <taxon>Pseudomonadota</taxon>
        <taxon>Gammaproteobacteria</taxon>
        <taxon>Alteromonadales</taxon>
        <taxon>Pseudoalteromonadaceae</taxon>
        <taxon>Pseudoalteromonas</taxon>
    </lineage>
</organism>